<dbReference type="SUPFAM" id="SSF90229">
    <property type="entry name" value="CCCH zinc finger"/>
    <property type="match status" value="1"/>
</dbReference>
<name>A0ABN9X649_9DINO</name>
<keyword evidence="8" id="KW-1185">Reference proteome</keyword>
<dbReference type="InterPro" id="IPR000571">
    <property type="entry name" value="Znf_CCCH"/>
</dbReference>
<evidence type="ECO:0000256" key="2">
    <source>
        <dbReference type="ARBA" id="ARBA00022771"/>
    </source>
</evidence>
<evidence type="ECO:0000256" key="1">
    <source>
        <dbReference type="ARBA" id="ARBA00022723"/>
    </source>
</evidence>
<sequence>MAPGQVPPPIPPFPQLEEASAARGLRAVAAEFVPTGGVAATEDQPADACALDPGSFAAAACGAAGTSWWPGPGGDAVWLDDAFGLEGPYLWDYCPGAGAAPWPAGATGPEVLEESSTERESSSPPNPRNYKTAPCWHFGRGRCAMGERCRFAHGPAELRKLDSGVSRGKRQKAPARASGQDPSEDILTMCGAWGALTKRKPGVLESTLLLDVGFYQQPLPRPPATGPSSAATRRLGSRGSRAARPSGRARRTPGPRAPEPSPPARLGARRACSRLCLPSFARPPPRPRPQPPPWVTHRLFHVHGPPSAPATPAGLNAQAMYVSVGSARGQ</sequence>
<feature type="region of interest" description="Disordered" evidence="5">
    <location>
        <begin position="218"/>
        <end position="298"/>
    </location>
</feature>
<feature type="compositionally biased region" description="Pro residues" evidence="5">
    <location>
        <begin position="281"/>
        <end position="294"/>
    </location>
</feature>
<dbReference type="InterPro" id="IPR036855">
    <property type="entry name" value="Znf_CCCH_sf"/>
</dbReference>
<proteinExistence type="predicted"/>
<accession>A0ABN9X649</accession>
<dbReference type="Gene3D" id="4.10.1000.10">
    <property type="entry name" value="Zinc finger, CCCH-type"/>
    <property type="match status" value="1"/>
</dbReference>
<keyword evidence="2 4" id="KW-0863">Zinc-finger</keyword>
<evidence type="ECO:0000313" key="8">
    <source>
        <dbReference type="Proteomes" id="UP001189429"/>
    </source>
</evidence>
<feature type="zinc finger region" description="C3H1-type" evidence="4">
    <location>
        <begin position="129"/>
        <end position="156"/>
    </location>
</feature>
<gene>
    <name evidence="7" type="ORF">PCOR1329_LOCUS72766</name>
</gene>
<dbReference type="SMART" id="SM00356">
    <property type="entry name" value="ZnF_C3H1"/>
    <property type="match status" value="1"/>
</dbReference>
<dbReference type="Proteomes" id="UP001189429">
    <property type="component" value="Unassembled WGS sequence"/>
</dbReference>
<organism evidence="7 8">
    <name type="scientific">Prorocentrum cordatum</name>
    <dbReference type="NCBI Taxonomy" id="2364126"/>
    <lineage>
        <taxon>Eukaryota</taxon>
        <taxon>Sar</taxon>
        <taxon>Alveolata</taxon>
        <taxon>Dinophyceae</taxon>
        <taxon>Prorocentrales</taxon>
        <taxon>Prorocentraceae</taxon>
        <taxon>Prorocentrum</taxon>
    </lineage>
</organism>
<evidence type="ECO:0000313" key="7">
    <source>
        <dbReference type="EMBL" id="CAK0893432.1"/>
    </source>
</evidence>
<comment type="caution">
    <text evidence="7">The sequence shown here is derived from an EMBL/GenBank/DDBJ whole genome shotgun (WGS) entry which is preliminary data.</text>
</comment>
<feature type="domain" description="C3H1-type" evidence="6">
    <location>
        <begin position="129"/>
        <end position="156"/>
    </location>
</feature>
<protein>
    <recommendedName>
        <fullName evidence="6">C3H1-type domain-containing protein</fullName>
    </recommendedName>
</protein>
<dbReference type="EMBL" id="CAUYUJ010019749">
    <property type="protein sequence ID" value="CAK0893432.1"/>
    <property type="molecule type" value="Genomic_DNA"/>
</dbReference>
<evidence type="ECO:0000256" key="4">
    <source>
        <dbReference type="PROSITE-ProRule" id="PRU00723"/>
    </source>
</evidence>
<keyword evidence="1 4" id="KW-0479">Metal-binding</keyword>
<evidence type="ECO:0000256" key="3">
    <source>
        <dbReference type="ARBA" id="ARBA00022833"/>
    </source>
</evidence>
<reference evidence="7" key="1">
    <citation type="submission" date="2023-10" db="EMBL/GenBank/DDBJ databases">
        <authorList>
            <person name="Chen Y."/>
            <person name="Shah S."/>
            <person name="Dougan E. K."/>
            <person name="Thang M."/>
            <person name="Chan C."/>
        </authorList>
    </citation>
    <scope>NUCLEOTIDE SEQUENCE [LARGE SCALE GENOMIC DNA]</scope>
</reference>
<feature type="region of interest" description="Disordered" evidence="5">
    <location>
        <begin position="104"/>
        <end position="131"/>
    </location>
</feature>
<evidence type="ECO:0000259" key="6">
    <source>
        <dbReference type="PROSITE" id="PS50103"/>
    </source>
</evidence>
<feature type="region of interest" description="Disordered" evidence="5">
    <location>
        <begin position="160"/>
        <end position="184"/>
    </location>
</feature>
<keyword evidence="3 4" id="KW-0862">Zinc</keyword>
<evidence type="ECO:0000256" key="5">
    <source>
        <dbReference type="SAM" id="MobiDB-lite"/>
    </source>
</evidence>
<feature type="compositionally biased region" description="Low complexity" evidence="5">
    <location>
        <begin position="228"/>
        <end position="246"/>
    </location>
</feature>
<dbReference type="PROSITE" id="PS50103">
    <property type="entry name" value="ZF_C3H1"/>
    <property type="match status" value="1"/>
</dbReference>